<dbReference type="CDD" id="cd01539">
    <property type="entry name" value="PBP1_GGBP"/>
    <property type="match status" value="1"/>
</dbReference>
<evidence type="ECO:0000259" key="8">
    <source>
        <dbReference type="Pfam" id="PF13407"/>
    </source>
</evidence>
<dbReference type="InterPro" id="IPR025997">
    <property type="entry name" value="SBP_2_dom"/>
</dbReference>
<dbReference type="PANTHER" id="PTHR46847">
    <property type="entry name" value="D-ALLOSE-BINDING PERIPLASMIC PROTEIN-RELATED"/>
    <property type="match status" value="1"/>
</dbReference>
<feature type="domain" description="Periplasmic binding protein" evidence="8">
    <location>
        <begin position="40"/>
        <end position="314"/>
    </location>
</feature>
<gene>
    <name evidence="9" type="ORF">WMQ36_30055</name>
</gene>
<evidence type="ECO:0000256" key="7">
    <source>
        <dbReference type="SAM" id="Phobius"/>
    </source>
</evidence>
<keyword evidence="3" id="KW-0479">Metal-binding</keyword>
<keyword evidence="4" id="KW-0732">Signal</keyword>
<accession>A0ABV1DHG2</accession>
<comment type="subunit">
    <text evidence="5">The ABC transporter complex is composed of one ATP-binding protein (MglA), two transmembrane proteins (MglC) and a solute-binding protein (MglB).</text>
</comment>
<comment type="caution">
    <text evidence="9">The sequence shown here is derived from an EMBL/GenBank/DDBJ whole genome shotgun (WGS) entry which is preliminary data.</text>
</comment>
<evidence type="ECO:0000313" key="10">
    <source>
        <dbReference type="Proteomes" id="UP001454086"/>
    </source>
</evidence>
<dbReference type="SUPFAM" id="SSF53822">
    <property type="entry name" value="Periplasmic binding protein-like I"/>
    <property type="match status" value="1"/>
</dbReference>
<dbReference type="InterPro" id="IPR028082">
    <property type="entry name" value="Peripla_BP_I"/>
</dbReference>
<dbReference type="Gene3D" id="3.40.50.2300">
    <property type="match status" value="2"/>
</dbReference>
<dbReference type="PANTHER" id="PTHR46847:SF1">
    <property type="entry name" value="D-ALLOSE-BINDING PERIPLASMIC PROTEIN-RELATED"/>
    <property type="match status" value="1"/>
</dbReference>
<dbReference type="EMBL" id="JBBMFM010000303">
    <property type="protein sequence ID" value="MEQ2429213.1"/>
    <property type="molecule type" value="Genomic_DNA"/>
</dbReference>
<evidence type="ECO:0000256" key="5">
    <source>
        <dbReference type="ARBA" id="ARBA00034323"/>
    </source>
</evidence>
<keyword evidence="7" id="KW-0812">Transmembrane</keyword>
<evidence type="ECO:0000256" key="3">
    <source>
        <dbReference type="ARBA" id="ARBA00022723"/>
    </source>
</evidence>
<dbReference type="Proteomes" id="UP001454086">
    <property type="component" value="Unassembled WGS sequence"/>
</dbReference>
<keyword evidence="10" id="KW-1185">Reference proteome</keyword>
<comment type="subcellular location">
    <subcellularLocation>
        <location evidence="1">Cell envelope</location>
    </subcellularLocation>
</comment>
<evidence type="ECO:0000256" key="1">
    <source>
        <dbReference type="ARBA" id="ARBA00004196"/>
    </source>
</evidence>
<comment type="similarity">
    <text evidence="2">Belongs to the bacterial solute-binding protein 2 family.</text>
</comment>
<keyword evidence="7" id="KW-1133">Transmembrane helix</keyword>
<evidence type="ECO:0000313" key="9">
    <source>
        <dbReference type="EMBL" id="MEQ2429213.1"/>
    </source>
</evidence>
<reference evidence="9 10" key="1">
    <citation type="submission" date="2024-03" db="EMBL/GenBank/DDBJ databases">
        <title>Human intestinal bacterial collection.</title>
        <authorList>
            <person name="Pauvert C."/>
            <person name="Hitch T.C.A."/>
            <person name="Clavel T."/>
        </authorList>
    </citation>
    <scope>NUCLEOTIDE SEQUENCE [LARGE SCALE GENOMIC DNA]</scope>
    <source>
        <strain evidence="9 10">CLA-SR-H021</strain>
    </source>
</reference>
<keyword evidence="7" id="KW-0472">Membrane</keyword>
<evidence type="ECO:0000256" key="4">
    <source>
        <dbReference type="ARBA" id="ARBA00022729"/>
    </source>
</evidence>
<protein>
    <recommendedName>
        <fullName evidence="6">D-galactose/methyl-galactoside binding periplasmic protein MglB</fullName>
    </recommendedName>
</protein>
<proteinExistence type="inferred from homology"/>
<name>A0ABV1DHG2_9FIRM</name>
<sequence>MKRNWIYLLAVCLGIGILIGYWQYRENEGQRQSKKNSIRIGVLLYRGDDTFIGTLRAGLEDKAKEYEQKTGIKVKLDILDSKGSQNTQNSQVERLISLGCDALCINSVDRSSASIIIDKAMDAGTPVVFFNREPVEEDMNRWEKLYYVGADAKESAVLQGDALVDAYRKDSRTLDANGNGLVSYVLLEGETSHQDSLIRTEWSIQTLKDGGVPLEKITGGIANWDRSQASALMEQWLKEYPGQIELVVSNNDDMALGAIDAMNRAGIGANSIKVVGIDGTPVGIKALEEGTLFATVESDKERYAQAIFDIAWSLSLDQDPKSVVPLVNGKYYWCPQRVLTQEEAKLLKNK</sequence>
<dbReference type="RefSeq" id="WP_349119548.1">
    <property type="nucleotide sequence ID" value="NZ_JBBMFM010000303.1"/>
</dbReference>
<evidence type="ECO:0000256" key="6">
    <source>
        <dbReference type="ARBA" id="ARBA00034344"/>
    </source>
</evidence>
<dbReference type="Pfam" id="PF13407">
    <property type="entry name" value="Peripla_BP_4"/>
    <property type="match status" value="1"/>
</dbReference>
<evidence type="ECO:0000256" key="2">
    <source>
        <dbReference type="ARBA" id="ARBA00007639"/>
    </source>
</evidence>
<organism evidence="9 10">
    <name type="scientific">Enterocloster hominis</name>
    <name type="common">ex Hitch et al. 2024</name>
    <dbReference type="NCBI Taxonomy" id="1917870"/>
    <lineage>
        <taxon>Bacteria</taxon>
        <taxon>Bacillati</taxon>
        <taxon>Bacillota</taxon>
        <taxon>Clostridia</taxon>
        <taxon>Lachnospirales</taxon>
        <taxon>Lachnospiraceae</taxon>
        <taxon>Enterocloster</taxon>
    </lineage>
</organism>
<feature type="transmembrane region" description="Helical" evidence="7">
    <location>
        <begin position="6"/>
        <end position="24"/>
    </location>
</feature>
<dbReference type="InterPro" id="IPR044085">
    <property type="entry name" value="MglB-like_PBP1"/>
</dbReference>